<feature type="region of interest" description="Disordered" evidence="1">
    <location>
        <begin position="1"/>
        <end position="25"/>
    </location>
</feature>
<dbReference type="EnsemblBacteria" id="ABA49883">
    <property type="protein sequence ID" value="ABA49883"/>
    <property type="gene ID" value="BURPS1710b_1761"/>
</dbReference>
<dbReference type="KEGG" id="bpm:BURPS1710b_1761"/>
<protein>
    <submittedName>
        <fullName evidence="2">Uncharacterized protein</fullName>
    </submittedName>
</protein>
<feature type="compositionally biased region" description="Low complexity" evidence="1">
    <location>
        <begin position="7"/>
        <end position="23"/>
    </location>
</feature>
<reference evidence="2 3" key="1">
    <citation type="submission" date="2005-09" db="EMBL/GenBank/DDBJ databases">
        <authorList>
            <person name="Woods D.E."/>
            <person name="Nierman W.C."/>
        </authorList>
    </citation>
    <scope>NUCLEOTIDE SEQUENCE [LARGE SCALE GENOMIC DNA]</scope>
    <source>
        <strain evidence="2 3">1710b</strain>
    </source>
</reference>
<dbReference type="Proteomes" id="UP000002700">
    <property type="component" value="Chromosome I"/>
</dbReference>
<dbReference type="HOGENOM" id="CLU_1458707_0_0_4"/>
<evidence type="ECO:0000313" key="2">
    <source>
        <dbReference type="EMBL" id="ABA49883.1"/>
    </source>
</evidence>
<accession>Q3JTE1</accession>
<dbReference type="EMBL" id="CP000124">
    <property type="protein sequence ID" value="ABA49883.1"/>
    <property type="molecule type" value="Genomic_DNA"/>
</dbReference>
<evidence type="ECO:0000256" key="1">
    <source>
        <dbReference type="SAM" id="MobiDB-lite"/>
    </source>
</evidence>
<evidence type="ECO:0000313" key="3">
    <source>
        <dbReference type="Proteomes" id="UP000002700"/>
    </source>
</evidence>
<gene>
    <name evidence="2" type="ordered locus">BURPS1710b_1761</name>
</gene>
<name>Q3JTE1_BURP1</name>
<organism evidence="2 3">
    <name type="scientific">Burkholderia pseudomallei (strain 1710b)</name>
    <dbReference type="NCBI Taxonomy" id="320372"/>
    <lineage>
        <taxon>Bacteria</taxon>
        <taxon>Pseudomonadati</taxon>
        <taxon>Pseudomonadota</taxon>
        <taxon>Betaproteobacteria</taxon>
        <taxon>Burkholderiales</taxon>
        <taxon>Burkholderiaceae</taxon>
        <taxon>Burkholderia</taxon>
        <taxon>pseudomallei group</taxon>
    </lineage>
</organism>
<proteinExistence type="predicted"/>
<dbReference type="AlphaFoldDB" id="Q3JTE1"/>
<sequence length="185" mass="19368">MKRDRASCAGARGAAPRAAAGARGADRATVKAAATATATATAALGRSADASLRLRRLRDRPRRERGRRRGRQRGAVAVRVRGLRGEQVVPREHRVGDRADAVPVRVERGVAVVCAALTSVAAASCDARLARSAFCPATICLTASSFVRSSRADALSASLRACISTAERKPTSYRGIVTPTNTPPP</sequence>